<gene>
    <name evidence="2" type="ORF">KFK09_022654</name>
</gene>
<feature type="compositionally biased region" description="Basic and acidic residues" evidence="1">
    <location>
        <begin position="207"/>
        <end position="235"/>
    </location>
</feature>
<accession>A0A8T3AJU4</accession>
<feature type="region of interest" description="Disordered" evidence="1">
    <location>
        <begin position="30"/>
        <end position="58"/>
    </location>
</feature>
<reference evidence="2" key="1">
    <citation type="journal article" date="2022" name="Front. Genet.">
        <title>Chromosome-Scale Assembly of the Dendrobium nobile Genome Provides Insights Into the Molecular Mechanism of the Biosynthesis of the Medicinal Active Ingredient of Dendrobium.</title>
        <authorList>
            <person name="Xu Q."/>
            <person name="Niu S.-C."/>
            <person name="Li K.-L."/>
            <person name="Zheng P.-J."/>
            <person name="Zhang X.-J."/>
            <person name="Jia Y."/>
            <person name="Liu Y."/>
            <person name="Niu Y.-X."/>
            <person name="Yu L.-H."/>
            <person name="Chen D.-F."/>
            <person name="Zhang G.-Q."/>
        </authorList>
    </citation>
    <scope>NUCLEOTIDE SEQUENCE</scope>
    <source>
        <tissue evidence="2">Leaf</tissue>
    </source>
</reference>
<keyword evidence="3" id="KW-1185">Reference proteome</keyword>
<evidence type="ECO:0000313" key="2">
    <source>
        <dbReference type="EMBL" id="KAI0496338.1"/>
    </source>
</evidence>
<evidence type="ECO:0000313" key="3">
    <source>
        <dbReference type="Proteomes" id="UP000829196"/>
    </source>
</evidence>
<dbReference type="PANTHER" id="PTHR31365">
    <property type="entry name" value="EXPRESSED PROTEIN"/>
    <property type="match status" value="1"/>
</dbReference>
<organism evidence="2 3">
    <name type="scientific">Dendrobium nobile</name>
    <name type="common">Orchid</name>
    <dbReference type="NCBI Taxonomy" id="94219"/>
    <lineage>
        <taxon>Eukaryota</taxon>
        <taxon>Viridiplantae</taxon>
        <taxon>Streptophyta</taxon>
        <taxon>Embryophyta</taxon>
        <taxon>Tracheophyta</taxon>
        <taxon>Spermatophyta</taxon>
        <taxon>Magnoliopsida</taxon>
        <taxon>Liliopsida</taxon>
        <taxon>Asparagales</taxon>
        <taxon>Orchidaceae</taxon>
        <taxon>Epidendroideae</taxon>
        <taxon>Malaxideae</taxon>
        <taxon>Dendrobiinae</taxon>
        <taxon>Dendrobium</taxon>
    </lineage>
</organism>
<proteinExistence type="predicted"/>
<dbReference type="PANTHER" id="PTHR31365:SF4">
    <property type="entry name" value="OS05G0179800 PROTEIN"/>
    <property type="match status" value="1"/>
</dbReference>
<feature type="region of interest" description="Disordered" evidence="1">
    <location>
        <begin position="189"/>
        <end position="235"/>
    </location>
</feature>
<protein>
    <submittedName>
        <fullName evidence="2">Uncharacterized protein</fullName>
    </submittedName>
</protein>
<dbReference type="OrthoDB" id="693363at2759"/>
<feature type="compositionally biased region" description="Polar residues" evidence="1">
    <location>
        <begin position="193"/>
        <end position="206"/>
    </location>
</feature>
<dbReference type="EMBL" id="JAGYWB010000016">
    <property type="protein sequence ID" value="KAI0496338.1"/>
    <property type="molecule type" value="Genomic_DNA"/>
</dbReference>
<name>A0A8T3AJU4_DENNO</name>
<dbReference type="Proteomes" id="UP000829196">
    <property type="component" value="Unassembled WGS sequence"/>
</dbReference>
<sequence>MVGGGIRRDDAAPGISSKNVFAALETLKKKKKSSVKDPKLPSKSKGLLKTQEKEPEPSQVFWIPTPLNKSWADVDDDDDDYYKTAPVLPGWGAAGQQQEKDVGVPAEEDLGIKCDFDGFVAHSHSKIFVRQLKNPLLIVPYCSYNAGMGLREEGEDERCEGEKVEGDHTVAPNLLHLAPPVALEEFGEDLQGKGSSTSVTSRYSTFSRREKNEKGFSNRRQEGENKFDTPPRWTSERARSWVSMQRVRPHYPEDKMIIGLYTRHKQGQKGNF</sequence>
<evidence type="ECO:0000256" key="1">
    <source>
        <dbReference type="SAM" id="MobiDB-lite"/>
    </source>
</evidence>
<comment type="caution">
    <text evidence="2">The sequence shown here is derived from an EMBL/GenBank/DDBJ whole genome shotgun (WGS) entry which is preliminary data.</text>
</comment>
<dbReference type="AlphaFoldDB" id="A0A8T3AJU4"/>